<dbReference type="Proteomes" id="UP000317421">
    <property type="component" value="Unassembled WGS sequence"/>
</dbReference>
<protein>
    <recommendedName>
        <fullName evidence="1">Tc1-like transposase DDE domain-containing protein</fullName>
    </recommendedName>
</protein>
<feature type="domain" description="Tc1-like transposase DDE" evidence="1">
    <location>
        <begin position="3"/>
        <end position="43"/>
    </location>
</feature>
<keyword evidence="3" id="KW-1185">Reference proteome</keyword>
<dbReference type="Pfam" id="PF13358">
    <property type="entry name" value="DDE_3"/>
    <property type="match status" value="1"/>
</dbReference>
<name>A0A5C5ZXL2_9BACT</name>
<dbReference type="EMBL" id="SJPR01000016">
    <property type="protein sequence ID" value="TWT91728.1"/>
    <property type="molecule type" value="Genomic_DNA"/>
</dbReference>
<sequence>MGVREAIESVGARLLYLPPYSPDFNPIEQAFSKFKRLLQTAAERTVEALWKTCGKLLERFSNDECQNYIRHCGYRYD</sequence>
<evidence type="ECO:0000313" key="2">
    <source>
        <dbReference type="EMBL" id="TWT91728.1"/>
    </source>
</evidence>
<reference evidence="2 3" key="1">
    <citation type="submission" date="2019-02" db="EMBL/GenBank/DDBJ databases">
        <title>Deep-cultivation of Planctomycetes and their phenomic and genomic characterization uncovers novel biology.</title>
        <authorList>
            <person name="Wiegand S."/>
            <person name="Jogler M."/>
            <person name="Boedeker C."/>
            <person name="Pinto D."/>
            <person name="Vollmers J."/>
            <person name="Rivas-Marin E."/>
            <person name="Kohn T."/>
            <person name="Peeters S.H."/>
            <person name="Heuer A."/>
            <person name="Rast P."/>
            <person name="Oberbeckmann S."/>
            <person name="Bunk B."/>
            <person name="Jeske O."/>
            <person name="Meyerdierks A."/>
            <person name="Storesund J.E."/>
            <person name="Kallscheuer N."/>
            <person name="Luecker S."/>
            <person name="Lage O.M."/>
            <person name="Pohl T."/>
            <person name="Merkel B.J."/>
            <person name="Hornburger P."/>
            <person name="Mueller R.-W."/>
            <person name="Bruemmer F."/>
            <person name="Labrenz M."/>
            <person name="Spormann A.M."/>
            <person name="Op Den Camp H."/>
            <person name="Overmann J."/>
            <person name="Amann R."/>
            <person name="Jetten M.S.M."/>
            <person name="Mascher T."/>
            <person name="Medema M.H."/>
            <person name="Devos D.P."/>
            <person name="Kaster A.-K."/>
            <person name="Ovreas L."/>
            <person name="Rohde M."/>
            <person name="Galperin M.Y."/>
            <person name="Jogler C."/>
        </authorList>
    </citation>
    <scope>NUCLEOTIDE SEQUENCE [LARGE SCALE GENOMIC DNA]</scope>
    <source>
        <strain evidence="2 3">Pla108</strain>
    </source>
</reference>
<dbReference type="PANTHER" id="PTHR46564">
    <property type="entry name" value="TRANSPOSASE"/>
    <property type="match status" value="1"/>
</dbReference>
<proteinExistence type="predicted"/>
<dbReference type="InterPro" id="IPR038717">
    <property type="entry name" value="Tc1-like_DDE_dom"/>
</dbReference>
<dbReference type="InterPro" id="IPR036397">
    <property type="entry name" value="RNaseH_sf"/>
</dbReference>
<evidence type="ECO:0000259" key="1">
    <source>
        <dbReference type="Pfam" id="PF13358"/>
    </source>
</evidence>
<gene>
    <name evidence="2" type="ORF">Pla108_42110</name>
</gene>
<evidence type="ECO:0000313" key="3">
    <source>
        <dbReference type="Proteomes" id="UP000317421"/>
    </source>
</evidence>
<comment type="caution">
    <text evidence="2">The sequence shown here is derived from an EMBL/GenBank/DDBJ whole genome shotgun (WGS) entry which is preliminary data.</text>
</comment>
<organism evidence="2 3">
    <name type="scientific">Botrimarina colliarenosi</name>
    <dbReference type="NCBI Taxonomy" id="2528001"/>
    <lineage>
        <taxon>Bacteria</taxon>
        <taxon>Pseudomonadati</taxon>
        <taxon>Planctomycetota</taxon>
        <taxon>Planctomycetia</taxon>
        <taxon>Pirellulales</taxon>
        <taxon>Lacipirellulaceae</taxon>
        <taxon>Botrimarina</taxon>
    </lineage>
</organism>
<accession>A0A5C5ZXL2</accession>
<dbReference type="AlphaFoldDB" id="A0A5C5ZXL2"/>
<dbReference type="GO" id="GO:0003676">
    <property type="term" value="F:nucleic acid binding"/>
    <property type="evidence" value="ECO:0007669"/>
    <property type="project" value="InterPro"/>
</dbReference>
<dbReference type="Gene3D" id="3.30.420.10">
    <property type="entry name" value="Ribonuclease H-like superfamily/Ribonuclease H"/>
    <property type="match status" value="1"/>
</dbReference>
<dbReference type="PANTHER" id="PTHR46564:SF1">
    <property type="entry name" value="TRANSPOSASE"/>
    <property type="match status" value="1"/>
</dbReference>